<dbReference type="NCBIfam" id="NF004437">
    <property type="entry name" value="PRK05773.1"/>
    <property type="match status" value="1"/>
</dbReference>
<dbReference type="InterPro" id="IPR017945">
    <property type="entry name" value="DHBP_synth_RibB-like_a/b_dom"/>
</dbReference>
<dbReference type="GO" id="GO:0005829">
    <property type="term" value="C:cytosol"/>
    <property type="evidence" value="ECO:0007669"/>
    <property type="project" value="TreeGrafter"/>
</dbReference>
<dbReference type="InterPro" id="IPR000422">
    <property type="entry name" value="DHBP_synthase_RibB"/>
</dbReference>
<sequence length="236" mass="26507">MEFDSVEDAIAALRRGVPVLIFDSESRENEVDMVFHASRVDSDVIYELRVAAGGLICYAMPLAVGRVLGLRLATEYLSHFDELRPLTSRRLGYGDEPAFSIWVNHKDVRTGISDSDRALTIRELHRVTSMVLNGHPERARAYFSENFVAPGHVPILLGRSLSQRQGHTELALHLAALAGLEPSVTLAEMLSRERSATLDEARRFAKERGYPLISSRQIVLEVSRHGEDLCRRYHLC</sequence>
<dbReference type="GO" id="GO:0046872">
    <property type="term" value="F:metal ion binding"/>
    <property type="evidence" value="ECO:0007669"/>
    <property type="project" value="UniProtKB-KW"/>
</dbReference>
<keyword evidence="3" id="KW-0479">Metal-binding</keyword>
<keyword evidence="5" id="KW-0464">Manganese</keyword>
<dbReference type="SUPFAM" id="SSF55821">
    <property type="entry name" value="YrdC/RibB"/>
    <property type="match status" value="1"/>
</dbReference>
<dbReference type="AlphaFoldDB" id="A0A832YYF9"/>
<protein>
    <submittedName>
        <fullName evidence="7">3,4-dihydroxy-2-butanone 4-phosphate synthase</fullName>
    </submittedName>
</protein>
<comment type="caution">
    <text evidence="7">The sequence shown here is derived from an EMBL/GenBank/DDBJ whole genome shotgun (WGS) entry which is preliminary data.</text>
</comment>
<proteinExistence type="predicted"/>
<evidence type="ECO:0000256" key="6">
    <source>
        <dbReference type="ARBA" id="ARBA00023239"/>
    </source>
</evidence>
<evidence type="ECO:0000313" key="8">
    <source>
        <dbReference type="Proteomes" id="UP000605805"/>
    </source>
</evidence>
<name>A0A832YYF9_9CREN</name>
<organism evidence="7 8">
    <name type="scientific">Ignisphaera aggregans</name>
    <dbReference type="NCBI Taxonomy" id="334771"/>
    <lineage>
        <taxon>Archaea</taxon>
        <taxon>Thermoproteota</taxon>
        <taxon>Thermoprotei</taxon>
        <taxon>Desulfurococcales</taxon>
        <taxon>Desulfurococcaceae</taxon>
        <taxon>Ignisphaera</taxon>
    </lineage>
</organism>
<evidence type="ECO:0000256" key="5">
    <source>
        <dbReference type="ARBA" id="ARBA00023211"/>
    </source>
</evidence>
<evidence type="ECO:0000313" key="7">
    <source>
        <dbReference type="EMBL" id="HIP56847.1"/>
    </source>
</evidence>
<comment type="pathway">
    <text evidence="1">Cofactor biosynthesis; riboflavin biosynthesis.</text>
</comment>
<dbReference type="EMBL" id="DQTV01000041">
    <property type="protein sequence ID" value="HIP56847.1"/>
    <property type="molecule type" value="Genomic_DNA"/>
</dbReference>
<dbReference type="Proteomes" id="UP000605805">
    <property type="component" value="Unassembled WGS sequence"/>
</dbReference>
<reference evidence="7" key="1">
    <citation type="journal article" date="2020" name="ISME J.">
        <title>Gammaproteobacteria mediating utilization of methyl-, sulfur- and petroleum organic compounds in deep ocean hydrothermal plumes.</title>
        <authorList>
            <person name="Zhou Z."/>
            <person name="Liu Y."/>
            <person name="Pan J."/>
            <person name="Cron B.R."/>
            <person name="Toner B.M."/>
            <person name="Anantharaman K."/>
            <person name="Breier J.A."/>
            <person name="Dick G.J."/>
            <person name="Li M."/>
        </authorList>
    </citation>
    <scope>NUCLEOTIDE SEQUENCE</scope>
    <source>
        <strain evidence="7">SZUA-1435</strain>
    </source>
</reference>
<accession>A0A832YYF9</accession>
<evidence type="ECO:0000256" key="4">
    <source>
        <dbReference type="ARBA" id="ARBA00022842"/>
    </source>
</evidence>
<dbReference type="GO" id="GO:0009231">
    <property type="term" value="P:riboflavin biosynthetic process"/>
    <property type="evidence" value="ECO:0007669"/>
    <property type="project" value="UniProtKB-UniPathway"/>
</dbReference>
<dbReference type="UniPathway" id="UPA00275"/>
<keyword evidence="6" id="KW-0456">Lyase</keyword>
<evidence type="ECO:0000256" key="3">
    <source>
        <dbReference type="ARBA" id="ARBA00022723"/>
    </source>
</evidence>
<dbReference type="PANTHER" id="PTHR21327">
    <property type="entry name" value="GTP CYCLOHYDROLASE II-RELATED"/>
    <property type="match status" value="1"/>
</dbReference>
<evidence type="ECO:0000256" key="1">
    <source>
        <dbReference type="ARBA" id="ARBA00005104"/>
    </source>
</evidence>
<dbReference type="Gene3D" id="3.90.870.10">
    <property type="entry name" value="DHBP synthase"/>
    <property type="match status" value="1"/>
</dbReference>
<keyword evidence="2" id="KW-0686">Riboflavin biosynthesis</keyword>
<dbReference type="Pfam" id="PF00926">
    <property type="entry name" value="DHBP_synthase"/>
    <property type="match status" value="1"/>
</dbReference>
<gene>
    <name evidence="7" type="ORF">EYH02_02090</name>
</gene>
<dbReference type="PANTHER" id="PTHR21327:SF46">
    <property type="entry name" value="3,4-DIHYDROXY-2-BUTANONE 4-PHOSPHATE SYNTHASE"/>
    <property type="match status" value="1"/>
</dbReference>
<keyword evidence="4" id="KW-0460">Magnesium</keyword>
<dbReference type="GO" id="GO:0008686">
    <property type="term" value="F:3,4-dihydroxy-2-butanone-4-phosphate synthase activity"/>
    <property type="evidence" value="ECO:0007669"/>
    <property type="project" value="InterPro"/>
</dbReference>
<evidence type="ECO:0000256" key="2">
    <source>
        <dbReference type="ARBA" id="ARBA00022619"/>
    </source>
</evidence>